<organism evidence="1">
    <name type="scientific">Tetraodon nigroviridis</name>
    <name type="common">Spotted green pufferfish</name>
    <name type="synonym">Chelonodon nigroviridis</name>
    <dbReference type="NCBI Taxonomy" id="99883"/>
    <lineage>
        <taxon>Eukaryota</taxon>
        <taxon>Metazoa</taxon>
        <taxon>Chordata</taxon>
        <taxon>Craniata</taxon>
        <taxon>Vertebrata</taxon>
        <taxon>Euteleostomi</taxon>
        <taxon>Actinopterygii</taxon>
        <taxon>Neopterygii</taxon>
        <taxon>Teleostei</taxon>
        <taxon>Neoteleostei</taxon>
        <taxon>Acanthomorphata</taxon>
        <taxon>Eupercaria</taxon>
        <taxon>Tetraodontiformes</taxon>
        <taxon>Tetradontoidea</taxon>
        <taxon>Tetraodontidae</taxon>
        <taxon>Tetraodon</taxon>
    </lineage>
</organism>
<proteinExistence type="predicted"/>
<protein>
    <submittedName>
        <fullName evidence="1">(spotted green pufferfish) hypothetical protein</fullName>
    </submittedName>
</protein>
<comment type="caution">
    <text evidence="1">The sequence shown here is derived from an EMBL/GenBank/DDBJ whole genome shotgun (WGS) entry which is preliminary data.</text>
</comment>
<accession>Q4TCZ0</accession>
<sequence>EAARRPAACPEPGWVSSEGRQHRLWSQLLDLVPADGGSPGTLVNALAGGVMTGAEAEEDIPLGERKTVTDFCYLLDKSKQLFNGLRDLPQYGHKQWQSYFGRTFDVYTKL</sequence>
<dbReference type="GO" id="GO:0003714">
    <property type="term" value="F:transcription corepressor activity"/>
    <property type="evidence" value="ECO:0007669"/>
    <property type="project" value="InterPro"/>
</dbReference>
<gene>
    <name evidence="1" type="ORF">GSTENG00003075001</name>
</gene>
<reference evidence="1" key="2">
    <citation type="submission" date="2004-02" db="EMBL/GenBank/DDBJ databases">
        <authorList>
            <consortium name="Genoscope"/>
            <consortium name="Whitehead Institute Centre for Genome Research"/>
        </authorList>
    </citation>
    <scope>NUCLEOTIDE SEQUENCE</scope>
</reference>
<dbReference type="InterPro" id="IPR022709">
    <property type="entry name" value="SCAI"/>
</dbReference>
<dbReference type="PANTHER" id="PTHR21243">
    <property type="entry name" value="PROTEIN SCAI"/>
    <property type="match status" value="1"/>
</dbReference>
<evidence type="ECO:0000313" key="1">
    <source>
        <dbReference type="EMBL" id="CAF89242.1"/>
    </source>
</evidence>
<feature type="non-terminal residue" evidence="1">
    <location>
        <position position="110"/>
    </location>
</feature>
<feature type="non-terminal residue" evidence="1">
    <location>
        <position position="1"/>
    </location>
</feature>
<dbReference type="Pfam" id="PF12070">
    <property type="entry name" value="SCAI"/>
    <property type="match status" value="1"/>
</dbReference>
<dbReference type="EMBL" id="CAAE01006630">
    <property type="protein sequence ID" value="CAF89242.1"/>
    <property type="molecule type" value="Genomic_DNA"/>
</dbReference>
<reference evidence="1" key="1">
    <citation type="journal article" date="2004" name="Nature">
        <title>Genome duplication in the teleost fish Tetraodon nigroviridis reveals the early vertebrate proto-karyotype.</title>
        <authorList>
            <person name="Jaillon O."/>
            <person name="Aury J.-M."/>
            <person name="Brunet F."/>
            <person name="Petit J.-L."/>
            <person name="Stange-Thomann N."/>
            <person name="Mauceli E."/>
            <person name="Bouneau L."/>
            <person name="Fischer C."/>
            <person name="Ozouf-Costaz C."/>
            <person name="Bernot A."/>
            <person name="Nicaud S."/>
            <person name="Jaffe D."/>
            <person name="Fisher S."/>
            <person name="Lutfalla G."/>
            <person name="Dossat C."/>
            <person name="Segurens B."/>
            <person name="Dasilva C."/>
            <person name="Salanoubat M."/>
            <person name="Levy M."/>
            <person name="Boudet N."/>
            <person name="Castellano S."/>
            <person name="Anthouard V."/>
            <person name="Jubin C."/>
            <person name="Castelli V."/>
            <person name="Katinka M."/>
            <person name="Vacherie B."/>
            <person name="Biemont C."/>
            <person name="Skalli Z."/>
            <person name="Cattolico L."/>
            <person name="Poulain J."/>
            <person name="De Berardinis V."/>
            <person name="Cruaud C."/>
            <person name="Duprat S."/>
            <person name="Brottier P."/>
            <person name="Coutanceau J.-P."/>
            <person name="Gouzy J."/>
            <person name="Parra G."/>
            <person name="Lardier G."/>
            <person name="Chapple C."/>
            <person name="McKernan K.J."/>
            <person name="McEwan P."/>
            <person name="Bosak S."/>
            <person name="Kellis M."/>
            <person name="Volff J.-N."/>
            <person name="Guigo R."/>
            <person name="Zody M.C."/>
            <person name="Mesirov J."/>
            <person name="Lindblad-Toh K."/>
            <person name="Birren B."/>
            <person name="Nusbaum C."/>
            <person name="Kahn D."/>
            <person name="Robinson-Rechavi M."/>
            <person name="Laudet V."/>
            <person name="Schachter V."/>
            <person name="Quetier F."/>
            <person name="Saurin W."/>
            <person name="Scarpelli C."/>
            <person name="Wincker P."/>
            <person name="Lander E.S."/>
            <person name="Weissenbach J."/>
            <person name="Roest Crollius H."/>
        </authorList>
    </citation>
    <scope>NUCLEOTIDE SEQUENCE [LARGE SCALE GENOMIC DNA]</scope>
</reference>
<dbReference type="AlphaFoldDB" id="Q4TCZ0"/>
<dbReference type="GO" id="GO:0006351">
    <property type="term" value="P:DNA-templated transcription"/>
    <property type="evidence" value="ECO:0007669"/>
    <property type="project" value="InterPro"/>
</dbReference>
<dbReference type="OrthoDB" id="525027at2759"/>
<name>Q4TCZ0_TETNG</name>
<dbReference type="KEGG" id="tng:GSTEN00003075G001"/>